<keyword evidence="6" id="KW-0472">Membrane</keyword>
<dbReference type="SUPFAM" id="SSF57850">
    <property type="entry name" value="RING/U-box"/>
    <property type="match status" value="1"/>
</dbReference>
<keyword evidence="1" id="KW-0479">Metal-binding</keyword>
<evidence type="ECO:0000256" key="6">
    <source>
        <dbReference type="SAM" id="Phobius"/>
    </source>
</evidence>
<dbReference type="Gene3D" id="3.30.40.10">
    <property type="entry name" value="Zinc/RING finger domain, C3HC4 (zinc finger)"/>
    <property type="match status" value="1"/>
</dbReference>
<feature type="region of interest" description="Disordered" evidence="5">
    <location>
        <begin position="210"/>
        <end position="232"/>
    </location>
</feature>
<dbReference type="GO" id="GO:0008270">
    <property type="term" value="F:zinc ion binding"/>
    <property type="evidence" value="ECO:0007669"/>
    <property type="project" value="UniProtKB-KW"/>
</dbReference>
<dbReference type="EMBL" id="MLGG01000035">
    <property type="protein sequence ID" value="KAK1453096.1"/>
    <property type="molecule type" value="Genomic_DNA"/>
</dbReference>
<keyword evidence="9" id="KW-1185">Reference proteome</keyword>
<dbReference type="InterPro" id="IPR013083">
    <property type="entry name" value="Znf_RING/FYVE/PHD"/>
</dbReference>
<sequence>MDELGIILLTLFMVLLVCGPLYRPVRLTYLRIQDRRKYHPKTSKFQDARRKLSTVSECNSTTLDGLDLESKLNRHDSEPECPICIGPLFVSSNCNAAGAVPTQGITLKAPDSGGHTRVLEGSGEETSRSTVGGTDEVRDVKATLRSWNMPWPWKRKLSASASQPSEDDILTLKNCQHAFHAKCLSSWFLIERFDCPVCRSQYWQTRETRARAATAPVPEGGSAEDGPGITPPVPARLAAGRMAVRVM</sequence>
<dbReference type="Proteomes" id="UP001239795">
    <property type="component" value="Unassembled WGS sequence"/>
</dbReference>
<name>A0AAI9UAX0_9PEZI</name>
<keyword evidence="2 4" id="KW-0863">Zinc-finger</keyword>
<proteinExistence type="predicted"/>
<evidence type="ECO:0000256" key="3">
    <source>
        <dbReference type="ARBA" id="ARBA00022833"/>
    </source>
</evidence>
<feature type="domain" description="RING-type" evidence="7">
    <location>
        <begin position="175"/>
        <end position="199"/>
    </location>
</feature>
<keyword evidence="6" id="KW-1133">Transmembrane helix</keyword>
<dbReference type="Pfam" id="PF13639">
    <property type="entry name" value="zf-RING_2"/>
    <property type="match status" value="1"/>
</dbReference>
<accession>A0AAI9UAX0</accession>
<comment type="caution">
    <text evidence="8">The sequence shown here is derived from an EMBL/GenBank/DDBJ whole genome shotgun (WGS) entry which is preliminary data.</text>
</comment>
<feature type="transmembrane region" description="Helical" evidence="6">
    <location>
        <begin position="6"/>
        <end position="25"/>
    </location>
</feature>
<evidence type="ECO:0000256" key="4">
    <source>
        <dbReference type="PROSITE-ProRule" id="PRU00175"/>
    </source>
</evidence>
<keyword evidence="3" id="KW-0862">Zinc</keyword>
<evidence type="ECO:0000256" key="2">
    <source>
        <dbReference type="ARBA" id="ARBA00022771"/>
    </source>
</evidence>
<feature type="region of interest" description="Disordered" evidence="5">
    <location>
        <begin position="110"/>
        <end position="132"/>
    </location>
</feature>
<dbReference type="GO" id="GO:0016567">
    <property type="term" value="P:protein ubiquitination"/>
    <property type="evidence" value="ECO:0007669"/>
    <property type="project" value="TreeGrafter"/>
</dbReference>
<dbReference type="InterPro" id="IPR001841">
    <property type="entry name" value="Znf_RING"/>
</dbReference>
<reference evidence="8 9" key="1">
    <citation type="submission" date="2016-10" db="EMBL/GenBank/DDBJ databases">
        <title>The genome sequence of Colletotrichum fioriniae PJ7.</title>
        <authorList>
            <person name="Baroncelli R."/>
        </authorList>
    </citation>
    <scope>NUCLEOTIDE SEQUENCE [LARGE SCALE GENOMIC DNA]</scope>
    <source>
        <strain evidence="8">Col 31</strain>
    </source>
</reference>
<organism evidence="8 9">
    <name type="scientific">Colletotrichum melonis</name>
    <dbReference type="NCBI Taxonomy" id="1209925"/>
    <lineage>
        <taxon>Eukaryota</taxon>
        <taxon>Fungi</taxon>
        <taxon>Dikarya</taxon>
        <taxon>Ascomycota</taxon>
        <taxon>Pezizomycotina</taxon>
        <taxon>Sordariomycetes</taxon>
        <taxon>Hypocreomycetidae</taxon>
        <taxon>Glomerellales</taxon>
        <taxon>Glomerellaceae</taxon>
        <taxon>Colletotrichum</taxon>
        <taxon>Colletotrichum acutatum species complex</taxon>
    </lineage>
</organism>
<keyword evidence="6" id="KW-0812">Transmembrane</keyword>
<gene>
    <name evidence="8" type="ORF">CMEL01_04755</name>
</gene>
<dbReference type="GO" id="GO:0061630">
    <property type="term" value="F:ubiquitin protein ligase activity"/>
    <property type="evidence" value="ECO:0007669"/>
    <property type="project" value="TreeGrafter"/>
</dbReference>
<evidence type="ECO:0000256" key="5">
    <source>
        <dbReference type="SAM" id="MobiDB-lite"/>
    </source>
</evidence>
<dbReference type="PANTHER" id="PTHR45969">
    <property type="entry name" value="RING ZINC FINGER PROTEIN-RELATED"/>
    <property type="match status" value="1"/>
</dbReference>
<dbReference type="PROSITE" id="PS50089">
    <property type="entry name" value="ZF_RING_2"/>
    <property type="match status" value="1"/>
</dbReference>
<dbReference type="AlphaFoldDB" id="A0AAI9UAX0"/>
<evidence type="ECO:0000313" key="8">
    <source>
        <dbReference type="EMBL" id="KAK1453096.1"/>
    </source>
</evidence>
<protein>
    <recommendedName>
        <fullName evidence="7">RING-type domain-containing protein</fullName>
    </recommendedName>
</protein>
<dbReference type="PANTHER" id="PTHR45969:SF69">
    <property type="entry name" value="FINGER DOMAIN PROTEIN, PUTATIVE (AFU_ORTHOLOGUE AFUA_3G12190)-RELATED"/>
    <property type="match status" value="1"/>
</dbReference>
<evidence type="ECO:0000256" key="1">
    <source>
        <dbReference type="ARBA" id="ARBA00022723"/>
    </source>
</evidence>
<evidence type="ECO:0000313" key="9">
    <source>
        <dbReference type="Proteomes" id="UP001239795"/>
    </source>
</evidence>
<evidence type="ECO:0000259" key="7">
    <source>
        <dbReference type="PROSITE" id="PS50089"/>
    </source>
</evidence>